<evidence type="ECO:0000256" key="1">
    <source>
        <dbReference type="ARBA" id="ARBA00022737"/>
    </source>
</evidence>
<name>A0A0D3ILJ0_EMIH1</name>
<dbReference type="Proteomes" id="UP000013827">
    <property type="component" value="Unassembled WGS sequence"/>
</dbReference>
<dbReference type="eggNOG" id="KOG1426">
    <property type="taxonomic scope" value="Eukaryota"/>
</dbReference>
<reference evidence="4" key="2">
    <citation type="submission" date="2024-10" db="UniProtKB">
        <authorList>
            <consortium name="EnsemblProtists"/>
        </authorList>
    </citation>
    <scope>IDENTIFICATION</scope>
</reference>
<dbReference type="AlphaFoldDB" id="A0A0D3ILJ0"/>
<dbReference type="Gene3D" id="2.130.10.30">
    <property type="entry name" value="Regulator of chromosome condensation 1/beta-lactamase-inhibitor protein II"/>
    <property type="match status" value="2"/>
</dbReference>
<dbReference type="PaxDb" id="2903-EOD12125"/>
<keyword evidence="1" id="KW-0677">Repeat</keyword>
<dbReference type="PROSITE" id="PS00626">
    <property type="entry name" value="RCC1_2"/>
    <property type="match status" value="1"/>
</dbReference>
<dbReference type="InterPro" id="IPR000408">
    <property type="entry name" value="Reg_chr_condens"/>
</dbReference>
<feature type="repeat" description="RCC1" evidence="2">
    <location>
        <begin position="65"/>
        <end position="119"/>
    </location>
</feature>
<dbReference type="InterPro" id="IPR058923">
    <property type="entry name" value="RCC1-like_dom"/>
</dbReference>
<dbReference type="RefSeq" id="XP_005764554.1">
    <property type="nucleotide sequence ID" value="XM_005764497.1"/>
</dbReference>
<protein>
    <recommendedName>
        <fullName evidence="3">RCC1-like domain-containing protein</fullName>
    </recommendedName>
</protein>
<dbReference type="EnsemblProtists" id="EOD12125">
    <property type="protein sequence ID" value="EOD12125"/>
    <property type="gene ID" value="EMIHUDRAFT_104396"/>
</dbReference>
<evidence type="ECO:0000313" key="4">
    <source>
        <dbReference type="EnsemblProtists" id="EOD12125"/>
    </source>
</evidence>
<dbReference type="InterPro" id="IPR009091">
    <property type="entry name" value="RCC1/BLIP-II"/>
</dbReference>
<dbReference type="PANTHER" id="PTHR22870:SF408">
    <property type="entry name" value="OS09G0560450 PROTEIN"/>
    <property type="match status" value="1"/>
</dbReference>
<evidence type="ECO:0000256" key="2">
    <source>
        <dbReference type="PROSITE-ProRule" id="PRU00235"/>
    </source>
</evidence>
<feature type="repeat" description="RCC1" evidence="2">
    <location>
        <begin position="220"/>
        <end position="271"/>
    </location>
</feature>
<evidence type="ECO:0000313" key="5">
    <source>
        <dbReference type="Proteomes" id="UP000013827"/>
    </source>
</evidence>
<dbReference type="Pfam" id="PF25390">
    <property type="entry name" value="WD40_RLD"/>
    <property type="match status" value="1"/>
</dbReference>
<dbReference type="KEGG" id="ehx:EMIHUDRAFT_104396"/>
<dbReference type="InterPro" id="IPR051210">
    <property type="entry name" value="Ub_ligase/GEF_domain"/>
</dbReference>
<proteinExistence type="predicted"/>
<dbReference type="SUPFAM" id="SSF50985">
    <property type="entry name" value="RCC1/BLIP-II"/>
    <property type="match status" value="1"/>
</dbReference>
<dbReference type="PRINTS" id="PR00633">
    <property type="entry name" value="RCCNDNSATION"/>
</dbReference>
<accession>A0A0D3ILJ0</accession>
<feature type="repeat" description="RCC1" evidence="2">
    <location>
        <begin position="14"/>
        <end position="65"/>
    </location>
</feature>
<keyword evidence="5" id="KW-1185">Reference proteome</keyword>
<dbReference type="PROSITE" id="PS50012">
    <property type="entry name" value="RCC1_3"/>
    <property type="match status" value="5"/>
</dbReference>
<dbReference type="HOGENOM" id="CLU_744826_0_0_1"/>
<sequence>MEANPRMEASDDVCVLLTWGDGSYGALGHGERLSETVPRVVLALVPTELRGVSCGSATTFALTADGAFSFGAAVGGVLGQGAVRGDTSCVCTPQRVTGLRGGLTSLACGDRHALAAGEGGELYAWGDGGDGRLWDCPGEAPEPAISLAVDAGVRAAAASAQADSSVAAVACGSGRLWMFGDNGDGQLGLGDGGARRISGPQRVRTVACGGFFTAAVVAGGGMVTFGANECGQLGHGGREAERAPRLVRALEGTPIAQVACGACHLVALSETGALHVCGRNGDGELGTGDLVGANAELPRRLPLFGDPGVCTVAVACGSFHTAAVVRLSRRRLGGLVGERAAAAVEERIARRGRGVGVRNKGGGRGGCEGCLV</sequence>
<dbReference type="GeneID" id="17258246"/>
<evidence type="ECO:0000259" key="3">
    <source>
        <dbReference type="Pfam" id="PF25390"/>
    </source>
</evidence>
<reference evidence="5" key="1">
    <citation type="journal article" date="2013" name="Nature">
        <title>Pan genome of the phytoplankton Emiliania underpins its global distribution.</title>
        <authorList>
            <person name="Read B.A."/>
            <person name="Kegel J."/>
            <person name="Klute M.J."/>
            <person name="Kuo A."/>
            <person name="Lefebvre S.C."/>
            <person name="Maumus F."/>
            <person name="Mayer C."/>
            <person name="Miller J."/>
            <person name="Monier A."/>
            <person name="Salamov A."/>
            <person name="Young J."/>
            <person name="Aguilar M."/>
            <person name="Claverie J.M."/>
            <person name="Frickenhaus S."/>
            <person name="Gonzalez K."/>
            <person name="Herman E.K."/>
            <person name="Lin Y.C."/>
            <person name="Napier J."/>
            <person name="Ogata H."/>
            <person name="Sarno A.F."/>
            <person name="Shmutz J."/>
            <person name="Schroeder D."/>
            <person name="de Vargas C."/>
            <person name="Verret F."/>
            <person name="von Dassow P."/>
            <person name="Valentin K."/>
            <person name="Van de Peer Y."/>
            <person name="Wheeler G."/>
            <person name="Dacks J.B."/>
            <person name="Delwiche C.F."/>
            <person name="Dyhrman S.T."/>
            <person name="Glockner G."/>
            <person name="John U."/>
            <person name="Richards T."/>
            <person name="Worden A.Z."/>
            <person name="Zhang X."/>
            <person name="Grigoriev I.V."/>
            <person name="Allen A.E."/>
            <person name="Bidle K."/>
            <person name="Borodovsky M."/>
            <person name="Bowler C."/>
            <person name="Brownlee C."/>
            <person name="Cock J.M."/>
            <person name="Elias M."/>
            <person name="Gladyshev V.N."/>
            <person name="Groth M."/>
            <person name="Guda C."/>
            <person name="Hadaegh A."/>
            <person name="Iglesias-Rodriguez M.D."/>
            <person name="Jenkins J."/>
            <person name="Jones B.M."/>
            <person name="Lawson T."/>
            <person name="Leese F."/>
            <person name="Lindquist E."/>
            <person name="Lobanov A."/>
            <person name="Lomsadze A."/>
            <person name="Malik S.B."/>
            <person name="Marsh M.E."/>
            <person name="Mackinder L."/>
            <person name="Mock T."/>
            <person name="Mueller-Roeber B."/>
            <person name="Pagarete A."/>
            <person name="Parker M."/>
            <person name="Probert I."/>
            <person name="Quesneville H."/>
            <person name="Raines C."/>
            <person name="Rensing S.A."/>
            <person name="Riano-Pachon D.M."/>
            <person name="Richier S."/>
            <person name="Rokitta S."/>
            <person name="Shiraiwa Y."/>
            <person name="Soanes D.M."/>
            <person name="van der Giezen M."/>
            <person name="Wahlund T.M."/>
            <person name="Williams B."/>
            <person name="Wilson W."/>
            <person name="Wolfe G."/>
            <person name="Wurch L.L."/>
        </authorList>
    </citation>
    <scope>NUCLEOTIDE SEQUENCE</scope>
</reference>
<dbReference type="STRING" id="2903.R1DC26"/>
<feature type="repeat" description="RCC1" evidence="2">
    <location>
        <begin position="272"/>
        <end position="327"/>
    </location>
</feature>
<feature type="domain" description="RCC1-like" evidence="3">
    <location>
        <begin position="16"/>
        <end position="325"/>
    </location>
</feature>
<dbReference type="PANTHER" id="PTHR22870">
    <property type="entry name" value="REGULATOR OF CHROMOSOME CONDENSATION"/>
    <property type="match status" value="1"/>
</dbReference>
<feature type="repeat" description="RCC1" evidence="2">
    <location>
        <begin position="174"/>
        <end position="219"/>
    </location>
</feature>
<organism evidence="4 5">
    <name type="scientific">Emiliania huxleyi (strain CCMP1516)</name>
    <dbReference type="NCBI Taxonomy" id="280463"/>
    <lineage>
        <taxon>Eukaryota</taxon>
        <taxon>Haptista</taxon>
        <taxon>Haptophyta</taxon>
        <taxon>Prymnesiophyceae</taxon>
        <taxon>Isochrysidales</taxon>
        <taxon>Noelaerhabdaceae</taxon>
        <taxon>Emiliania</taxon>
    </lineage>
</organism>